<feature type="compositionally biased region" description="Basic and acidic residues" evidence="9">
    <location>
        <begin position="26"/>
        <end position="42"/>
    </location>
</feature>
<dbReference type="RefSeq" id="XP_007867979.1">
    <property type="nucleotide sequence ID" value="XM_007869788.1"/>
</dbReference>
<evidence type="ECO:0000256" key="2">
    <source>
        <dbReference type="ARBA" id="ARBA00022448"/>
    </source>
</evidence>
<dbReference type="AlphaFoldDB" id="S7RHC1"/>
<accession>S7RHC1</accession>
<sequence>MLSVPLIAALHVVWDKLVTHGEASNDPEKRPQLEEKGRRGTEEGDDADGNCGENTLEGDSQNTERTGTFVSLASSSKTPASWWSKFKAILFPPYDLGSPSNIDQYVPNYRSTPILAGIVIPFSILLEIPGLTDYWYIRTMNHHTVDYRSNPSILVAGLCISMASGIIANLCLIMRFLEKRVKSMTILCVVFLTIHDVINIVAVTIFGVAHRYDDGFTYGQAFWMTVCSTIASVVTNVTLIADVVRTKDFAKSGSGLTAKQRALVLIVMILLLQIALGSAVNSKLNHLTFLDGLYFTVCSLETIGFGDITPISTGARVWICAYSTVGIINLGVAVGMARETVIEGLEVSYRKRASQLRAFRRSEREKRKAIVRWKASVEQKLEGLGIPAWIPDKDDATRQETDETGLRTKVFLVKALGGMGWTHRFLDLLHVHAHHQPGYDAMHSYARPGYRLNIEALTPAHLEACALEAGVPLDMVLPDVQGRRRGKHGARGGSESQQPDHADLSSIKDRRPHDRTHVQIGQMAEMMTRFAVGVLGAHFFNQGQSNESPIEEAREAESERAEGGRLHQTHNGEDRVKNAKDRVARTVKMKDWRALEENSIYGTYDSFKATLESEEKKAFITKLTIVWSIFFIFWMVGSAIFSRTERWPFGTAMYFSFTTIGYGDYSPRSPAGRAIFVVWALLGVATMTILISVISDAYGSRYKSAMHTPIFNKVVKRYRERARHEPGPPQPALRPVTPSGQPMRPRSETLEESRARAQRQLEELPHKILQDTRTFHENIQYFLNTTARDMIAGDSAAGGAGAGSAELQPPEGLKKLLDDIAAAEGIGDGVKSQILQDEDARNTLFMLSVEKSLRKMIGAAEGALQALAERDLLAADQNRMDETDPPSSHSEVQELPR</sequence>
<keyword evidence="2 8" id="KW-0813">Transport</keyword>
<feature type="region of interest" description="Disordered" evidence="9">
    <location>
        <begin position="22"/>
        <end position="65"/>
    </location>
</feature>
<organism evidence="12 13">
    <name type="scientific">Gloeophyllum trabeum (strain ATCC 11539 / FP-39264 / Madison 617)</name>
    <name type="common">Brown rot fungus</name>
    <dbReference type="NCBI Taxonomy" id="670483"/>
    <lineage>
        <taxon>Eukaryota</taxon>
        <taxon>Fungi</taxon>
        <taxon>Dikarya</taxon>
        <taxon>Basidiomycota</taxon>
        <taxon>Agaricomycotina</taxon>
        <taxon>Agaricomycetes</taxon>
        <taxon>Gloeophyllales</taxon>
        <taxon>Gloeophyllaceae</taxon>
        <taxon>Gloeophyllum</taxon>
    </lineage>
</organism>
<feature type="transmembrane region" description="Helical" evidence="10">
    <location>
        <begin position="152"/>
        <end position="174"/>
    </location>
</feature>
<feature type="transmembrane region" description="Helical" evidence="10">
    <location>
        <begin position="675"/>
        <end position="694"/>
    </location>
</feature>
<dbReference type="PANTHER" id="PTHR11003:SF342">
    <property type="entry name" value="OUTWARD-RECTIFIER POTASSIUM CHANNEL TOK1"/>
    <property type="match status" value="1"/>
</dbReference>
<dbReference type="OMA" id="RWYIRTE"/>
<dbReference type="Gene3D" id="1.10.287.70">
    <property type="match status" value="2"/>
</dbReference>
<feature type="transmembrane region" description="Helical" evidence="10">
    <location>
        <begin position="221"/>
        <end position="241"/>
    </location>
</feature>
<feature type="region of interest" description="Disordered" evidence="9">
    <location>
        <begin position="483"/>
        <end position="516"/>
    </location>
</feature>
<feature type="region of interest" description="Disordered" evidence="9">
    <location>
        <begin position="875"/>
        <end position="897"/>
    </location>
</feature>
<dbReference type="OrthoDB" id="297496at2759"/>
<dbReference type="eggNOG" id="KOG1418">
    <property type="taxonomic scope" value="Eukaryota"/>
</dbReference>
<evidence type="ECO:0000256" key="9">
    <source>
        <dbReference type="SAM" id="MobiDB-lite"/>
    </source>
</evidence>
<dbReference type="GO" id="GO:0015271">
    <property type="term" value="F:outward rectifier potassium channel activity"/>
    <property type="evidence" value="ECO:0007669"/>
    <property type="project" value="TreeGrafter"/>
</dbReference>
<comment type="subcellular location">
    <subcellularLocation>
        <location evidence="1">Membrane</location>
        <topology evidence="1">Multi-pass membrane protein</topology>
    </subcellularLocation>
</comment>
<evidence type="ECO:0000256" key="3">
    <source>
        <dbReference type="ARBA" id="ARBA00022692"/>
    </source>
</evidence>
<protein>
    <submittedName>
        <fullName evidence="12">Voltage-gated potassium channel</fullName>
    </submittedName>
</protein>
<keyword evidence="3 8" id="KW-0812">Transmembrane</keyword>
<dbReference type="SUPFAM" id="SSF81324">
    <property type="entry name" value="Voltage-gated potassium channels"/>
    <property type="match status" value="2"/>
</dbReference>
<evidence type="ECO:0000256" key="1">
    <source>
        <dbReference type="ARBA" id="ARBA00004141"/>
    </source>
</evidence>
<evidence type="ECO:0000313" key="12">
    <source>
        <dbReference type="EMBL" id="EPQ53675.1"/>
    </source>
</evidence>
<dbReference type="GO" id="GO:0030322">
    <property type="term" value="P:stabilization of membrane potential"/>
    <property type="evidence" value="ECO:0007669"/>
    <property type="project" value="TreeGrafter"/>
</dbReference>
<keyword evidence="7 8" id="KW-0407">Ion channel</keyword>
<feature type="transmembrane region" description="Helical" evidence="10">
    <location>
        <begin position="186"/>
        <end position="209"/>
    </location>
</feature>
<feature type="domain" description="Potassium channel" evidence="11">
    <location>
        <begin position="630"/>
        <end position="697"/>
    </location>
</feature>
<dbReference type="STRING" id="670483.S7RHC1"/>
<dbReference type="GO" id="GO:0022841">
    <property type="term" value="F:potassium ion leak channel activity"/>
    <property type="evidence" value="ECO:0007669"/>
    <property type="project" value="TreeGrafter"/>
</dbReference>
<comment type="similarity">
    <text evidence="8">Belongs to the two pore domain potassium channel (TC 1.A.1.8) family.</text>
</comment>
<evidence type="ECO:0000256" key="5">
    <source>
        <dbReference type="ARBA" id="ARBA00023065"/>
    </source>
</evidence>
<keyword evidence="4 10" id="KW-1133">Transmembrane helix</keyword>
<dbReference type="KEGG" id="gtr:GLOTRDRAFT_78734"/>
<evidence type="ECO:0000256" key="10">
    <source>
        <dbReference type="SAM" id="Phobius"/>
    </source>
</evidence>
<dbReference type="Pfam" id="PF07885">
    <property type="entry name" value="Ion_trans_2"/>
    <property type="match status" value="2"/>
</dbReference>
<keyword evidence="6 10" id="KW-0472">Membrane</keyword>
<feature type="transmembrane region" description="Helical" evidence="10">
    <location>
        <begin position="114"/>
        <end position="132"/>
    </location>
</feature>
<dbReference type="PRINTS" id="PR01333">
    <property type="entry name" value="2POREKCHANEL"/>
</dbReference>
<dbReference type="Proteomes" id="UP000030669">
    <property type="component" value="Unassembled WGS sequence"/>
</dbReference>
<dbReference type="GO" id="GO:0005886">
    <property type="term" value="C:plasma membrane"/>
    <property type="evidence" value="ECO:0007669"/>
    <property type="project" value="TreeGrafter"/>
</dbReference>
<dbReference type="PANTHER" id="PTHR11003">
    <property type="entry name" value="POTASSIUM CHANNEL, SUBFAMILY K"/>
    <property type="match status" value="1"/>
</dbReference>
<feature type="compositionally biased region" description="Basic and acidic residues" evidence="9">
    <location>
        <begin position="498"/>
        <end position="516"/>
    </location>
</feature>
<dbReference type="HOGENOM" id="CLU_009214_0_0_1"/>
<keyword evidence="5 8" id="KW-0406">Ion transport</keyword>
<evidence type="ECO:0000259" key="11">
    <source>
        <dbReference type="Pfam" id="PF07885"/>
    </source>
</evidence>
<evidence type="ECO:0000313" key="13">
    <source>
        <dbReference type="Proteomes" id="UP000030669"/>
    </source>
</evidence>
<name>S7RHC1_GLOTA</name>
<dbReference type="InterPro" id="IPR013099">
    <property type="entry name" value="K_chnl_dom"/>
</dbReference>
<evidence type="ECO:0000256" key="8">
    <source>
        <dbReference type="RuleBase" id="RU003857"/>
    </source>
</evidence>
<evidence type="ECO:0000256" key="6">
    <source>
        <dbReference type="ARBA" id="ARBA00023136"/>
    </source>
</evidence>
<reference evidence="12 13" key="1">
    <citation type="journal article" date="2012" name="Science">
        <title>The Paleozoic origin of enzymatic lignin decomposition reconstructed from 31 fungal genomes.</title>
        <authorList>
            <person name="Floudas D."/>
            <person name="Binder M."/>
            <person name="Riley R."/>
            <person name="Barry K."/>
            <person name="Blanchette R.A."/>
            <person name="Henrissat B."/>
            <person name="Martinez A.T."/>
            <person name="Otillar R."/>
            <person name="Spatafora J.W."/>
            <person name="Yadav J.S."/>
            <person name="Aerts A."/>
            <person name="Benoit I."/>
            <person name="Boyd A."/>
            <person name="Carlson A."/>
            <person name="Copeland A."/>
            <person name="Coutinho P.M."/>
            <person name="de Vries R.P."/>
            <person name="Ferreira P."/>
            <person name="Findley K."/>
            <person name="Foster B."/>
            <person name="Gaskell J."/>
            <person name="Glotzer D."/>
            <person name="Gorecki P."/>
            <person name="Heitman J."/>
            <person name="Hesse C."/>
            <person name="Hori C."/>
            <person name="Igarashi K."/>
            <person name="Jurgens J.A."/>
            <person name="Kallen N."/>
            <person name="Kersten P."/>
            <person name="Kohler A."/>
            <person name="Kuees U."/>
            <person name="Kumar T.K.A."/>
            <person name="Kuo A."/>
            <person name="LaButti K."/>
            <person name="Larrondo L.F."/>
            <person name="Lindquist E."/>
            <person name="Ling A."/>
            <person name="Lombard V."/>
            <person name="Lucas S."/>
            <person name="Lundell T."/>
            <person name="Martin R."/>
            <person name="McLaughlin D.J."/>
            <person name="Morgenstern I."/>
            <person name="Morin E."/>
            <person name="Murat C."/>
            <person name="Nagy L.G."/>
            <person name="Nolan M."/>
            <person name="Ohm R.A."/>
            <person name="Patyshakuliyeva A."/>
            <person name="Rokas A."/>
            <person name="Ruiz-Duenas F.J."/>
            <person name="Sabat G."/>
            <person name="Salamov A."/>
            <person name="Samejima M."/>
            <person name="Schmutz J."/>
            <person name="Slot J.C."/>
            <person name="St John F."/>
            <person name="Stenlid J."/>
            <person name="Sun H."/>
            <person name="Sun S."/>
            <person name="Syed K."/>
            <person name="Tsang A."/>
            <person name="Wiebenga A."/>
            <person name="Young D."/>
            <person name="Pisabarro A."/>
            <person name="Eastwood D.C."/>
            <person name="Martin F."/>
            <person name="Cullen D."/>
            <person name="Grigoriev I.V."/>
            <person name="Hibbett D.S."/>
        </authorList>
    </citation>
    <scope>NUCLEOTIDE SEQUENCE [LARGE SCALE GENOMIC DNA]</scope>
    <source>
        <strain evidence="12 13">ATCC 11539</strain>
    </source>
</reference>
<keyword evidence="13" id="KW-1185">Reference proteome</keyword>
<feature type="domain" description="Potassium channel" evidence="11">
    <location>
        <begin position="268"/>
        <end position="339"/>
    </location>
</feature>
<feature type="compositionally biased region" description="Basic and acidic residues" evidence="9">
    <location>
        <begin position="745"/>
        <end position="754"/>
    </location>
</feature>
<dbReference type="GeneID" id="19308836"/>
<feature type="transmembrane region" description="Helical" evidence="10">
    <location>
        <begin position="623"/>
        <end position="641"/>
    </location>
</feature>
<feature type="transmembrane region" description="Helical" evidence="10">
    <location>
        <begin position="262"/>
        <end position="280"/>
    </location>
</feature>
<feature type="compositionally biased region" description="Basic and acidic residues" evidence="9">
    <location>
        <begin position="551"/>
        <end position="577"/>
    </location>
</feature>
<gene>
    <name evidence="12" type="ORF">GLOTRDRAFT_78734</name>
</gene>
<feature type="region of interest" description="Disordered" evidence="9">
    <location>
        <begin position="720"/>
        <end position="754"/>
    </location>
</feature>
<dbReference type="EMBL" id="KB469305">
    <property type="protein sequence ID" value="EPQ53675.1"/>
    <property type="molecule type" value="Genomic_DNA"/>
</dbReference>
<evidence type="ECO:0000256" key="7">
    <source>
        <dbReference type="ARBA" id="ARBA00023303"/>
    </source>
</evidence>
<feature type="transmembrane region" description="Helical" evidence="10">
    <location>
        <begin position="315"/>
        <end position="337"/>
    </location>
</feature>
<proteinExistence type="inferred from homology"/>
<feature type="region of interest" description="Disordered" evidence="9">
    <location>
        <begin position="544"/>
        <end position="577"/>
    </location>
</feature>
<dbReference type="InterPro" id="IPR003280">
    <property type="entry name" value="2pore_dom_K_chnl"/>
</dbReference>
<evidence type="ECO:0000256" key="4">
    <source>
        <dbReference type="ARBA" id="ARBA00022989"/>
    </source>
</evidence>